<evidence type="ECO:0000256" key="2">
    <source>
        <dbReference type="ARBA" id="ARBA00005375"/>
    </source>
</evidence>
<dbReference type="SUPFAM" id="SSF53254">
    <property type="entry name" value="Phosphoglycerate mutase-like"/>
    <property type="match status" value="1"/>
</dbReference>
<evidence type="ECO:0000256" key="5">
    <source>
        <dbReference type="ARBA" id="ARBA00022801"/>
    </source>
</evidence>
<organism evidence="8">
    <name type="scientific">Homalodisca liturata</name>
    <dbReference type="NCBI Taxonomy" id="320908"/>
    <lineage>
        <taxon>Eukaryota</taxon>
        <taxon>Metazoa</taxon>
        <taxon>Ecdysozoa</taxon>
        <taxon>Arthropoda</taxon>
        <taxon>Hexapoda</taxon>
        <taxon>Insecta</taxon>
        <taxon>Pterygota</taxon>
        <taxon>Neoptera</taxon>
        <taxon>Paraneoptera</taxon>
        <taxon>Hemiptera</taxon>
        <taxon>Auchenorrhyncha</taxon>
        <taxon>Membracoidea</taxon>
        <taxon>Cicadellidae</taxon>
        <taxon>Cicadellinae</taxon>
        <taxon>Proconiini</taxon>
        <taxon>Homalodisca</taxon>
    </lineage>
</organism>
<name>A0A1B6JRH3_9HEMI</name>
<feature type="non-terminal residue" evidence="8">
    <location>
        <position position="1"/>
    </location>
</feature>
<dbReference type="AlphaFoldDB" id="A0A1B6JRH3"/>
<accession>A0A1B6JRH3</accession>
<dbReference type="InterPro" id="IPR050645">
    <property type="entry name" value="Histidine_acid_phosphatase"/>
</dbReference>
<keyword evidence="5" id="KW-0378">Hydrolase</keyword>
<dbReference type="EMBL" id="GECU01006203">
    <property type="protein sequence ID" value="JAT01504.1"/>
    <property type="molecule type" value="Transcribed_RNA"/>
</dbReference>
<dbReference type="GO" id="GO:0003993">
    <property type="term" value="F:acid phosphatase activity"/>
    <property type="evidence" value="ECO:0007669"/>
    <property type="project" value="UniProtKB-EC"/>
</dbReference>
<dbReference type="InterPro" id="IPR033379">
    <property type="entry name" value="Acid_Pase_AS"/>
</dbReference>
<sequence length="400" mass="45612">LVFANVDFSRRPHYHEFHATLPPTSTLQYIYAIFRHGIRSPIREPYPKSPNARLYKNVFPGVRGKLTKAGIRQMYNVGKDLRARYGDFVGDYSQEKVHVTASNVSTRTVMSSMSVMAGMFPPVAPILNNLPTWQPIPVWENSTIFDKVYVYDAPSVATHTCPKIAAITAAALNVSEQPDQRKDRKLIYKLMRENTGHPEMDSVMSVGNVYDVILFEGLNGLPQPEWAIGPRPELDNKPLFPDLLEPIYLEFYYNNVYLEHKQSCLQFISGPLLYSIQEQLKKHEVPREEKFRFHGTSDFAIMGVLSGMGVDVRAIIDPGDGVLFEVHRENLTSEVKVLYYHSMSHSLERLILGRCPDPCTVDEFIKKFPGLSPERWTELCFSDDPCPPAEDFEKTNLYAF</sequence>
<gene>
    <name evidence="8" type="ORF">g.25487</name>
</gene>
<evidence type="ECO:0000256" key="4">
    <source>
        <dbReference type="ARBA" id="ARBA00022729"/>
    </source>
</evidence>
<proteinExistence type="inferred from homology"/>
<evidence type="ECO:0000256" key="7">
    <source>
        <dbReference type="ARBA" id="ARBA00023180"/>
    </source>
</evidence>
<dbReference type="PANTHER" id="PTHR11567:SF211">
    <property type="entry name" value="PROSTATIC ACID PHOSPHATASE"/>
    <property type="match status" value="1"/>
</dbReference>
<comment type="catalytic activity">
    <reaction evidence="1">
        <text>a phosphate monoester + H2O = an alcohol + phosphate</text>
        <dbReference type="Rhea" id="RHEA:15017"/>
        <dbReference type="ChEBI" id="CHEBI:15377"/>
        <dbReference type="ChEBI" id="CHEBI:30879"/>
        <dbReference type="ChEBI" id="CHEBI:43474"/>
        <dbReference type="ChEBI" id="CHEBI:67140"/>
        <dbReference type="EC" id="3.1.3.2"/>
    </reaction>
</comment>
<dbReference type="CDD" id="cd07061">
    <property type="entry name" value="HP_HAP_like"/>
    <property type="match status" value="1"/>
</dbReference>
<dbReference type="Gene3D" id="3.40.50.1240">
    <property type="entry name" value="Phosphoglycerate mutase-like"/>
    <property type="match status" value="1"/>
</dbReference>
<keyword evidence="4" id="KW-0732">Signal</keyword>
<evidence type="ECO:0000313" key="8">
    <source>
        <dbReference type="EMBL" id="JAT01504.1"/>
    </source>
</evidence>
<evidence type="ECO:0000256" key="6">
    <source>
        <dbReference type="ARBA" id="ARBA00023157"/>
    </source>
</evidence>
<dbReference type="PANTHER" id="PTHR11567">
    <property type="entry name" value="ACID PHOSPHATASE-RELATED"/>
    <property type="match status" value="1"/>
</dbReference>
<comment type="similarity">
    <text evidence="2">Belongs to the histidine acid phosphatase family.</text>
</comment>
<evidence type="ECO:0000256" key="1">
    <source>
        <dbReference type="ARBA" id="ARBA00000032"/>
    </source>
</evidence>
<keyword evidence="6" id="KW-1015">Disulfide bond</keyword>
<evidence type="ECO:0000256" key="3">
    <source>
        <dbReference type="ARBA" id="ARBA00012646"/>
    </source>
</evidence>
<dbReference type="Pfam" id="PF00328">
    <property type="entry name" value="His_Phos_2"/>
    <property type="match status" value="1"/>
</dbReference>
<dbReference type="PROSITE" id="PS00616">
    <property type="entry name" value="HIS_ACID_PHOSPHAT_1"/>
    <property type="match status" value="1"/>
</dbReference>
<dbReference type="InterPro" id="IPR029033">
    <property type="entry name" value="His_PPase_superfam"/>
</dbReference>
<protein>
    <recommendedName>
        <fullName evidence="3">acid phosphatase</fullName>
        <ecNumber evidence="3">3.1.3.2</ecNumber>
    </recommendedName>
</protein>
<dbReference type="EC" id="3.1.3.2" evidence="3"/>
<dbReference type="InterPro" id="IPR000560">
    <property type="entry name" value="His_Pase_clade-2"/>
</dbReference>
<keyword evidence="7" id="KW-0325">Glycoprotein</keyword>
<reference evidence="8" key="1">
    <citation type="submission" date="2015-11" db="EMBL/GenBank/DDBJ databases">
        <title>De novo transcriptome assembly of four potential Pierce s Disease insect vectors from Arizona vineyards.</title>
        <authorList>
            <person name="Tassone E.E."/>
        </authorList>
    </citation>
    <scope>NUCLEOTIDE SEQUENCE</scope>
</reference>